<sequence>MSSSVRKERPVAGVERVVLSRPERRNAQNARMLYELDEAFAGAAADPDVKVIILSGDGPDFSAGHDLSERGSTLPGSPVATLEGAFGAAGVEGRHAFECEAYLGLCRRWRSLPKPTIGQAHGRCIAGALMLLWPMDLIVAAESTTFSDPVVAFDLNGAEYFAHTWEVGARKAKEMLFTGEPLSASDAHRLGMVNHVVADAELDSFTLDLAQRIARMPAYGLRLAKASVNGSVDSQGQDAAMERAFALHIAGHANNLAQHGEIIDPAGIGRIRELSRHRQEQT</sequence>
<comment type="caution">
    <text evidence="2">The sequence shown here is derived from an EMBL/GenBank/DDBJ whole genome shotgun (WGS) entry which is preliminary data.</text>
</comment>
<protein>
    <submittedName>
        <fullName evidence="2">Enoyl-CoA hydratase</fullName>
        <ecNumber evidence="2">4.2.1.17</ecNumber>
    </submittedName>
</protein>
<keyword evidence="2" id="KW-0456">Lyase</keyword>
<dbReference type="Proteomes" id="UP000282515">
    <property type="component" value="Unassembled WGS sequence"/>
</dbReference>
<dbReference type="Gene3D" id="3.90.226.10">
    <property type="entry name" value="2-enoyl-CoA Hydratase, Chain A, domain 1"/>
    <property type="match status" value="1"/>
</dbReference>
<evidence type="ECO:0000313" key="3">
    <source>
        <dbReference type="Proteomes" id="UP000282515"/>
    </source>
</evidence>
<comment type="similarity">
    <text evidence="1">Belongs to the enoyl-CoA hydratase/isomerase family.</text>
</comment>
<dbReference type="PANTHER" id="PTHR43802:SF1">
    <property type="entry name" value="IP11341P-RELATED"/>
    <property type="match status" value="1"/>
</dbReference>
<dbReference type="InterPro" id="IPR001753">
    <property type="entry name" value="Enoyl-CoA_hydra/iso"/>
</dbReference>
<dbReference type="InterPro" id="IPR029045">
    <property type="entry name" value="ClpP/crotonase-like_dom_sf"/>
</dbReference>
<name>A0A3L8PNM9_9ACTN</name>
<proteinExistence type="inferred from homology"/>
<dbReference type="EC" id="4.2.1.17" evidence="2"/>
<dbReference type="SUPFAM" id="SSF52096">
    <property type="entry name" value="ClpP/crotonase"/>
    <property type="match status" value="1"/>
</dbReference>
<dbReference type="PANTHER" id="PTHR43802">
    <property type="entry name" value="ENOYL-COA HYDRATASE"/>
    <property type="match status" value="1"/>
</dbReference>
<evidence type="ECO:0000313" key="2">
    <source>
        <dbReference type="EMBL" id="RLV55592.1"/>
    </source>
</evidence>
<dbReference type="NCBIfam" id="NF006140">
    <property type="entry name" value="PRK08290.1"/>
    <property type="match status" value="1"/>
</dbReference>
<dbReference type="AlphaFoldDB" id="A0A3L8PNM9"/>
<organism evidence="2 3">
    <name type="scientific">Aeromicrobium phragmitis</name>
    <dbReference type="NCBI Taxonomy" id="2478914"/>
    <lineage>
        <taxon>Bacteria</taxon>
        <taxon>Bacillati</taxon>
        <taxon>Actinomycetota</taxon>
        <taxon>Actinomycetes</taxon>
        <taxon>Propionibacteriales</taxon>
        <taxon>Nocardioidaceae</taxon>
        <taxon>Aeromicrobium</taxon>
    </lineage>
</organism>
<dbReference type="OrthoDB" id="9807606at2"/>
<gene>
    <name evidence="2" type="ORF">D9V41_10940</name>
</gene>
<reference evidence="2 3" key="1">
    <citation type="submission" date="2018-10" db="EMBL/GenBank/DDBJ databases">
        <title>Aeromicrobium sp. 9W16Y-2 whole genome shotgun sequence.</title>
        <authorList>
            <person name="Li F."/>
        </authorList>
    </citation>
    <scope>NUCLEOTIDE SEQUENCE [LARGE SCALE GENOMIC DNA]</scope>
    <source>
        <strain evidence="2 3">9W16Y-2</strain>
    </source>
</reference>
<dbReference type="CDD" id="cd06558">
    <property type="entry name" value="crotonase-like"/>
    <property type="match status" value="1"/>
</dbReference>
<dbReference type="RefSeq" id="WP_121794594.1">
    <property type="nucleotide sequence ID" value="NZ_RDBF01000007.1"/>
</dbReference>
<dbReference type="EMBL" id="RDBF01000007">
    <property type="protein sequence ID" value="RLV55592.1"/>
    <property type="molecule type" value="Genomic_DNA"/>
</dbReference>
<evidence type="ECO:0000256" key="1">
    <source>
        <dbReference type="ARBA" id="ARBA00005254"/>
    </source>
</evidence>
<dbReference type="GO" id="GO:0004300">
    <property type="term" value="F:enoyl-CoA hydratase activity"/>
    <property type="evidence" value="ECO:0007669"/>
    <property type="project" value="UniProtKB-EC"/>
</dbReference>
<accession>A0A3L8PNM9</accession>
<dbReference type="Pfam" id="PF00378">
    <property type="entry name" value="ECH_1"/>
    <property type="match status" value="1"/>
</dbReference>
<keyword evidence="3" id="KW-1185">Reference proteome</keyword>